<comment type="caution">
    <text evidence="4">The sequence shown here is derived from an EMBL/GenBank/DDBJ whole genome shotgun (WGS) entry which is preliminary data.</text>
</comment>
<sequence>MTLHRPSSAQEVAVIVAAAAAEKRTLEIFAGASKRGFGRPVRADAKLDLSKLAGIVNYEAPELVLTARPATPLAELEHVLREKGQMLAFAPPKWLSLLGIEGTPTLGGALACNLSGPRRVRAGAARDFILGFSAVNGRGEIFKAGGKVVKNVTGFDLSKLMVGSFGTLSILTEVTLKVMPRPESECTLLLQGLTDAKAIDVMARALNTPHEILSAAHLPEGAARRSCVGVGPVTALRLEGPAPSVASRAAEVEKVFGAAARLDAEASARFWDEVAEVRALLPEGVVWRLCPTPSFSARLVETIRQILPGAEAFYDWAGGLVWLSLPEAGSDAGAGFVRAALQDGHATLMVAPDSLRETVDVFQPVPRALAALEARVKQNLDPLGLFNPGRMRKGF</sequence>
<keyword evidence="4" id="KW-0560">Oxidoreductase</keyword>
<dbReference type="InterPro" id="IPR036318">
    <property type="entry name" value="FAD-bd_PCMH-like_sf"/>
</dbReference>
<dbReference type="InterPro" id="IPR016164">
    <property type="entry name" value="FAD-linked_Oxase-like_C"/>
</dbReference>
<dbReference type="SUPFAM" id="SSF56176">
    <property type="entry name" value="FAD-binding/transporter-associated domain-like"/>
    <property type="match status" value="1"/>
</dbReference>
<evidence type="ECO:0000313" key="5">
    <source>
        <dbReference type="Proteomes" id="UP000439113"/>
    </source>
</evidence>
<dbReference type="PANTHER" id="PTHR11748">
    <property type="entry name" value="D-LACTATE DEHYDROGENASE"/>
    <property type="match status" value="1"/>
</dbReference>
<gene>
    <name evidence="4" type="primary">glcE</name>
    <name evidence="4" type="ORF">GJ654_12280</name>
</gene>
<evidence type="ECO:0000313" key="4">
    <source>
        <dbReference type="EMBL" id="MTV31767.1"/>
    </source>
</evidence>
<dbReference type="InterPro" id="IPR016169">
    <property type="entry name" value="FAD-bd_PCMH_sub2"/>
</dbReference>
<name>A0A6N8DMX5_RHOAC</name>
<feature type="domain" description="FAD-binding PCMH-type" evidence="3">
    <location>
        <begin position="1"/>
        <end position="181"/>
    </location>
</feature>
<keyword evidence="2" id="KW-0274">FAD</keyword>
<organism evidence="4 5">
    <name type="scientific">Rhodoblastus acidophilus</name>
    <name type="common">Rhodopseudomonas acidophila</name>
    <dbReference type="NCBI Taxonomy" id="1074"/>
    <lineage>
        <taxon>Bacteria</taxon>
        <taxon>Pseudomonadati</taxon>
        <taxon>Pseudomonadota</taxon>
        <taxon>Alphaproteobacteria</taxon>
        <taxon>Hyphomicrobiales</taxon>
        <taxon>Rhodoblastaceae</taxon>
        <taxon>Rhodoblastus</taxon>
    </lineage>
</organism>
<dbReference type="PANTHER" id="PTHR11748:SF103">
    <property type="entry name" value="GLYCOLATE OXIDASE SUBUNIT GLCE"/>
    <property type="match status" value="1"/>
</dbReference>
<dbReference type="EC" id="1.1.99.14" evidence="4"/>
<keyword evidence="1" id="KW-0285">Flavoprotein</keyword>
<proteinExistence type="predicted"/>
<dbReference type="Proteomes" id="UP000439113">
    <property type="component" value="Unassembled WGS sequence"/>
</dbReference>
<reference evidence="4 5" key="1">
    <citation type="submission" date="2019-11" db="EMBL/GenBank/DDBJ databases">
        <title>Whole-genome sequence of a Rhodoblastus acidophilus DSM 142.</title>
        <authorList>
            <person name="Kyndt J.A."/>
            <person name="Meyer T.E."/>
        </authorList>
    </citation>
    <scope>NUCLEOTIDE SEQUENCE [LARGE SCALE GENOMIC DNA]</scope>
    <source>
        <strain evidence="4 5">DSM 142</strain>
    </source>
</reference>
<dbReference type="InterPro" id="IPR016166">
    <property type="entry name" value="FAD-bd_PCMH"/>
</dbReference>
<accession>A0A6N8DMX5</accession>
<evidence type="ECO:0000259" key="3">
    <source>
        <dbReference type="PROSITE" id="PS51387"/>
    </source>
</evidence>
<dbReference type="EMBL" id="WNKS01000010">
    <property type="protein sequence ID" value="MTV31767.1"/>
    <property type="molecule type" value="Genomic_DNA"/>
</dbReference>
<evidence type="ECO:0000256" key="1">
    <source>
        <dbReference type="ARBA" id="ARBA00022630"/>
    </source>
</evidence>
<dbReference type="SUPFAM" id="SSF55103">
    <property type="entry name" value="FAD-linked oxidases, C-terminal domain"/>
    <property type="match status" value="1"/>
</dbReference>
<protein>
    <submittedName>
        <fullName evidence="4">Glycolate oxidase subunit GlcE</fullName>
        <ecNumber evidence="4">1.1.99.14</ecNumber>
    </submittedName>
</protein>
<dbReference type="NCBIfam" id="NF008439">
    <property type="entry name" value="PRK11282.1"/>
    <property type="match status" value="1"/>
</dbReference>
<dbReference type="GO" id="GO:0071949">
    <property type="term" value="F:FAD binding"/>
    <property type="evidence" value="ECO:0007669"/>
    <property type="project" value="InterPro"/>
</dbReference>
<dbReference type="PROSITE" id="PS51387">
    <property type="entry name" value="FAD_PCMH"/>
    <property type="match status" value="1"/>
</dbReference>
<dbReference type="AlphaFoldDB" id="A0A6N8DMX5"/>
<evidence type="ECO:0000256" key="2">
    <source>
        <dbReference type="ARBA" id="ARBA00022827"/>
    </source>
</evidence>
<dbReference type="OrthoDB" id="9811557at2"/>
<dbReference type="Gene3D" id="3.30.465.10">
    <property type="match status" value="1"/>
</dbReference>
<dbReference type="RefSeq" id="WP_155446447.1">
    <property type="nucleotide sequence ID" value="NZ_JAOQNR010000012.1"/>
</dbReference>
<dbReference type="GO" id="GO:0019154">
    <property type="term" value="F:glycolate dehydrogenase activity"/>
    <property type="evidence" value="ECO:0007669"/>
    <property type="project" value="UniProtKB-EC"/>
</dbReference>
<dbReference type="InterPro" id="IPR006094">
    <property type="entry name" value="Oxid_FAD_bind_N"/>
</dbReference>
<dbReference type="Pfam" id="PF01565">
    <property type="entry name" value="FAD_binding_4"/>
    <property type="match status" value="1"/>
</dbReference>